<dbReference type="InterPro" id="IPR015422">
    <property type="entry name" value="PyrdxlP-dep_Trfase_small"/>
</dbReference>
<keyword evidence="5 8" id="KW-0808">Transferase</keyword>
<feature type="domain" description="Aminotransferase class I/classII large" evidence="7">
    <location>
        <begin position="47"/>
        <end position="387"/>
    </location>
</feature>
<dbReference type="GO" id="GO:0008483">
    <property type="term" value="F:transaminase activity"/>
    <property type="evidence" value="ECO:0007669"/>
    <property type="project" value="UniProtKB-KW"/>
</dbReference>
<dbReference type="GO" id="GO:1901605">
    <property type="term" value="P:alpha-amino acid metabolic process"/>
    <property type="evidence" value="ECO:0007669"/>
    <property type="project" value="TreeGrafter"/>
</dbReference>
<evidence type="ECO:0000256" key="3">
    <source>
        <dbReference type="ARBA" id="ARBA00011738"/>
    </source>
</evidence>
<dbReference type="PANTHER" id="PTHR42790:SF19">
    <property type="entry name" value="KYNURENINE_ALPHA-AMINOADIPATE AMINOTRANSFERASE, MITOCHONDRIAL"/>
    <property type="match status" value="1"/>
</dbReference>
<dbReference type="InterPro" id="IPR015424">
    <property type="entry name" value="PyrdxlP-dep_Trfase"/>
</dbReference>
<evidence type="ECO:0000259" key="7">
    <source>
        <dbReference type="Pfam" id="PF00155"/>
    </source>
</evidence>
<dbReference type="Proteomes" id="UP000469724">
    <property type="component" value="Unassembled WGS sequence"/>
</dbReference>
<sequence length="405" mass="44065">MPQTPWVFASRMDNVRRSFIREILKVTADPSIISFAGGLPQPGLFPAAALAKAAESVIAGSGSESLQYSTTEGDPELRRFIAGRYKLRFGLDVDPDWIIITTGSQQALDLLAKAFLDPGDGVLVERPGYIGAIQLFSLFQAEFASVPLDDDGPDPEALGAALSGPAPKLFYSVPNFQNPSGITWSKARRELAAGLLADSPTILIEDDPYGELRFLGEHQTPLYALRPERTFLLGSFSKVVSPGLRVGWLVADPESRVKLVTAKQASDLHTSTLAQRILVRYLAENDLSAHVESIKSAYRRQRDLMVARIEELFPPEARCTRPEGGMFLWITLPDGVSAYDVFDAAIKEKVAFVPGGPFFVDGTGANTMRLNFSNSDEERIDVGMRRLAACLDKVLSRPSSCGAAS</sequence>
<dbReference type="PANTHER" id="PTHR42790">
    <property type="entry name" value="AMINOTRANSFERASE"/>
    <property type="match status" value="1"/>
</dbReference>
<accession>A0A7K3NJL4</accession>
<evidence type="ECO:0000313" key="9">
    <source>
        <dbReference type="Proteomes" id="UP000469724"/>
    </source>
</evidence>
<evidence type="ECO:0000256" key="6">
    <source>
        <dbReference type="ARBA" id="ARBA00022898"/>
    </source>
</evidence>
<gene>
    <name evidence="8" type="ORF">G3N56_01455</name>
</gene>
<organism evidence="8 9">
    <name type="scientific">Desulfolutivibrio sulfodismutans</name>
    <dbReference type="NCBI Taxonomy" id="63561"/>
    <lineage>
        <taxon>Bacteria</taxon>
        <taxon>Pseudomonadati</taxon>
        <taxon>Thermodesulfobacteriota</taxon>
        <taxon>Desulfovibrionia</taxon>
        <taxon>Desulfovibrionales</taxon>
        <taxon>Desulfovibrionaceae</taxon>
        <taxon>Desulfolutivibrio</taxon>
    </lineage>
</organism>
<keyword evidence="9" id="KW-1185">Reference proteome</keyword>
<dbReference type="InterPro" id="IPR015421">
    <property type="entry name" value="PyrdxlP-dep_Trfase_major"/>
</dbReference>
<keyword evidence="6" id="KW-0663">Pyridoxal phosphate</keyword>
<evidence type="ECO:0000256" key="4">
    <source>
        <dbReference type="ARBA" id="ARBA00022576"/>
    </source>
</evidence>
<comment type="similarity">
    <text evidence="2">Belongs to the class-I pyridoxal-phosphate-dependent aminotransferase family.</text>
</comment>
<dbReference type="InterPro" id="IPR004839">
    <property type="entry name" value="Aminotransferase_I/II_large"/>
</dbReference>
<name>A0A7K3NJL4_9BACT</name>
<dbReference type="AlphaFoldDB" id="A0A7K3NJL4"/>
<dbReference type="Pfam" id="PF00155">
    <property type="entry name" value="Aminotran_1_2"/>
    <property type="match status" value="1"/>
</dbReference>
<reference evidence="8 9" key="1">
    <citation type="submission" date="2020-02" db="EMBL/GenBank/DDBJ databases">
        <title>Comparative genomics of sulfur disproportionating microorganisms.</title>
        <authorList>
            <person name="Ward L.M."/>
            <person name="Bertran E."/>
            <person name="Johnston D.T."/>
        </authorList>
    </citation>
    <scope>NUCLEOTIDE SEQUENCE [LARGE SCALE GENOMIC DNA]</scope>
    <source>
        <strain evidence="8 9">DSM 3696</strain>
    </source>
</reference>
<dbReference type="InterPro" id="IPR050859">
    <property type="entry name" value="Class-I_PLP-dep_aminotransf"/>
</dbReference>
<evidence type="ECO:0000256" key="2">
    <source>
        <dbReference type="ARBA" id="ARBA00007441"/>
    </source>
</evidence>
<dbReference type="EMBL" id="JAAGRQ010000004">
    <property type="protein sequence ID" value="NDY55409.1"/>
    <property type="molecule type" value="Genomic_DNA"/>
</dbReference>
<dbReference type="Gene3D" id="3.40.640.10">
    <property type="entry name" value="Type I PLP-dependent aspartate aminotransferase-like (Major domain)"/>
    <property type="match status" value="1"/>
</dbReference>
<comment type="subunit">
    <text evidence="3">Homodimer.</text>
</comment>
<keyword evidence="4 8" id="KW-0032">Aminotransferase</keyword>
<comment type="caution">
    <text evidence="8">The sequence shown here is derived from an EMBL/GenBank/DDBJ whole genome shotgun (WGS) entry which is preliminary data.</text>
</comment>
<dbReference type="FunFam" id="3.40.640.10:FF:000053">
    <property type="entry name" value="Aminotransferase, class I"/>
    <property type="match status" value="1"/>
</dbReference>
<dbReference type="GO" id="GO:0030170">
    <property type="term" value="F:pyridoxal phosphate binding"/>
    <property type="evidence" value="ECO:0007669"/>
    <property type="project" value="InterPro"/>
</dbReference>
<evidence type="ECO:0000256" key="1">
    <source>
        <dbReference type="ARBA" id="ARBA00001933"/>
    </source>
</evidence>
<evidence type="ECO:0000313" key="8">
    <source>
        <dbReference type="EMBL" id="NDY55409.1"/>
    </source>
</evidence>
<dbReference type="SUPFAM" id="SSF53383">
    <property type="entry name" value="PLP-dependent transferases"/>
    <property type="match status" value="1"/>
</dbReference>
<dbReference type="CDD" id="cd00609">
    <property type="entry name" value="AAT_like"/>
    <property type="match status" value="1"/>
</dbReference>
<evidence type="ECO:0000256" key="5">
    <source>
        <dbReference type="ARBA" id="ARBA00022679"/>
    </source>
</evidence>
<comment type="cofactor">
    <cofactor evidence="1">
        <name>pyridoxal 5'-phosphate</name>
        <dbReference type="ChEBI" id="CHEBI:597326"/>
    </cofactor>
</comment>
<proteinExistence type="inferred from homology"/>
<dbReference type="Gene3D" id="3.90.1150.10">
    <property type="entry name" value="Aspartate Aminotransferase, domain 1"/>
    <property type="match status" value="1"/>
</dbReference>
<protein>
    <submittedName>
        <fullName evidence="8">PLP-dependent aminotransferase family protein</fullName>
    </submittedName>
</protein>